<feature type="region of interest" description="Disordered" evidence="1">
    <location>
        <begin position="294"/>
        <end position="350"/>
    </location>
</feature>
<dbReference type="Proteomes" id="UP000664132">
    <property type="component" value="Unassembled WGS sequence"/>
</dbReference>
<accession>A0A8H7TKP7</accession>
<keyword evidence="2" id="KW-0472">Membrane</keyword>
<feature type="compositionally biased region" description="Low complexity" evidence="1">
    <location>
        <begin position="327"/>
        <end position="344"/>
    </location>
</feature>
<feature type="compositionally biased region" description="Low complexity" evidence="1">
    <location>
        <begin position="18"/>
        <end position="37"/>
    </location>
</feature>
<dbReference type="PANTHER" id="PTHR34502">
    <property type="entry name" value="DUF6594 DOMAIN-CONTAINING PROTEIN-RELATED"/>
    <property type="match status" value="1"/>
</dbReference>
<feature type="transmembrane region" description="Helical" evidence="2">
    <location>
        <begin position="420"/>
        <end position="437"/>
    </location>
</feature>
<dbReference type="InterPro" id="IPR046529">
    <property type="entry name" value="DUF6594"/>
</dbReference>
<dbReference type="Pfam" id="PF20237">
    <property type="entry name" value="DUF6594"/>
    <property type="match status" value="1"/>
</dbReference>
<dbReference type="AlphaFoldDB" id="A0A8H7TKP7"/>
<name>A0A8H7TKP7_9HELO</name>
<evidence type="ECO:0000313" key="4">
    <source>
        <dbReference type="EMBL" id="KAG4421007.1"/>
    </source>
</evidence>
<dbReference type="OrthoDB" id="5342093at2759"/>
<evidence type="ECO:0000256" key="1">
    <source>
        <dbReference type="SAM" id="MobiDB-lite"/>
    </source>
</evidence>
<organism evidence="4 5">
    <name type="scientific">Cadophora malorum</name>
    <dbReference type="NCBI Taxonomy" id="108018"/>
    <lineage>
        <taxon>Eukaryota</taxon>
        <taxon>Fungi</taxon>
        <taxon>Dikarya</taxon>
        <taxon>Ascomycota</taxon>
        <taxon>Pezizomycotina</taxon>
        <taxon>Leotiomycetes</taxon>
        <taxon>Helotiales</taxon>
        <taxon>Ploettnerulaceae</taxon>
        <taxon>Cadophora</taxon>
    </lineage>
</organism>
<gene>
    <name evidence="4" type="ORF">IFR04_005876</name>
</gene>
<evidence type="ECO:0000259" key="3">
    <source>
        <dbReference type="Pfam" id="PF20237"/>
    </source>
</evidence>
<protein>
    <recommendedName>
        <fullName evidence="3">DUF6594 domain-containing protein</fullName>
    </recommendedName>
</protein>
<dbReference type="PANTHER" id="PTHR34502:SF5">
    <property type="entry name" value="DUF6594 DOMAIN-CONTAINING PROTEIN"/>
    <property type="match status" value="1"/>
</dbReference>
<keyword evidence="2" id="KW-0812">Transmembrane</keyword>
<proteinExistence type="predicted"/>
<feature type="region of interest" description="Disordered" evidence="1">
    <location>
        <begin position="1"/>
        <end position="38"/>
    </location>
</feature>
<feature type="transmembrane region" description="Helical" evidence="2">
    <location>
        <begin position="369"/>
        <end position="388"/>
    </location>
</feature>
<keyword evidence="2" id="KW-1133">Transmembrane helix</keyword>
<sequence length="457" mass="50655">MTNSTLQSRAFVEEGLQPASPTTSTTTETTAVAQSPTAQPCVEMPRAPTCDCCSFDDGTTNPAEDLTRPLHGWPRIAKLVSEQSDFEAFDPFKDLQIKSLLYYQAELDDLRTDLHRQEWIDFRTGRFENAEQLGERVDSLLATEKNDGKTYYAKDQMKLVGRIRVILKEYNEALLQYSQISSLPSPDPFNVNQLRRWLVDNCAKADNISGPGLFTWGDLDYKPPPQGSIFRQTVRLMWNLLHTPKPKKNLRPLVTPRQGHNIDGLTRWVANDFVPYWVNLKAAVAKCWRLGKEVGDEEAPPTQPENEKSSKRKRWGKKFVSNHNPDTSDGAPAGSSSAAQTTSSELPVDDTKTLETYSEARMLRFTSSVATLVACLLPTVAIGALATLQSTGSLIGLIAVFTAVFAVGLMFLTDARTTRVEIFTATAAFSAVMVVFVQNQDAKTVKVANLVFNGTVH</sequence>
<keyword evidence="5" id="KW-1185">Reference proteome</keyword>
<feature type="transmembrane region" description="Helical" evidence="2">
    <location>
        <begin position="394"/>
        <end position="413"/>
    </location>
</feature>
<evidence type="ECO:0000313" key="5">
    <source>
        <dbReference type="Proteomes" id="UP000664132"/>
    </source>
</evidence>
<dbReference type="EMBL" id="JAFJYH010000073">
    <property type="protein sequence ID" value="KAG4421007.1"/>
    <property type="molecule type" value="Genomic_DNA"/>
</dbReference>
<evidence type="ECO:0000256" key="2">
    <source>
        <dbReference type="SAM" id="Phobius"/>
    </source>
</evidence>
<reference evidence="4" key="1">
    <citation type="submission" date="2021-02" db="EMBL/GenBank/DDBJ databases">
        <title>Genome sequence Cadophora malorum strain M34.</title>
        <authorList>
            <person name="Stefanovic E."/>
            <person name="Vu D."/>
            <person name="Scully C."/>
            <person name="Dijksterhuis J."/>
            <person name="Roader J."/>
            <person name="Houbraken J."/>
        </authorList>
    </citation>
    <scope>NUCLEOTIDE SEQUENCE</scope>
    <source>
        <strain evidence="4">M34</strain>
    </source>
</reference>
<feature type="domain" description="DUF6594" evidence="3">
    <location>
        <begin position="73"/>
        <end position="434"/>
    </location>
</feature>
<comment type="caution">
    <text evidence="4">The sequence shown here is derived from an EMBL/GenBank/DDBJ whole genome shotgun (WGS) entry which is preliminary data.</text>
</comment>